<dbReference type="Gene3D" id="2.30.29.30">
    <property type="entry name" value="Pleckstrin-homology domain (PH domain)/Phosphotyrosine-binding domain (PTB)"/>
    <property type="match status" value="1"/>
</dbReference>
<keyword evidence="3" id="KW-1185">Reference proteome</keyword>
<dbReference type="InterPro" id="IPR035963">
    <property type="entry name" value="FERM_2"/>
</dbReference>
<dbReference type="Gene3D" id="3.10.20.90">
    <property type="entry name" value="Phosphatidylinositol 3-kinase Catalytic Subunit, Chain A, domain 1"/>
    <property type="match status" value="1"/>
</dbReference>
<dbReference type="InterPro" id="IPR011993">
    <property type="entry name" value="PH-like_dom_sf"/>
</dbReference>
<dbReference type="Proteomes" id="UP000001554">
    <property type="component" value="Chromosome 1"/>
</dbReference>
<dbReference type="InterPro" id="IPR041781">
    <property type="entry name" value="FRMD6-FERM_C"/>
</dbReference>
<dbReference type="SUPFAM" id="SSF54236">
    <property type="entry name" value="Ubiquitin-like"/>
    <property type="match status" value="1"/>
</dbReference>
<accession>A0A9J7L0Y8</accession>
<feature type="compositionally biased region" description="Basic and acidic residues" evidence="1">
    <location>
        <begin position="430"/>
        <end position="482"/>
    </location>
</feature>
<dbReference type="PRINTS" id="PR00935">
    <property type="entry name" value="BAND41"/>
</dbReference>
<organism evidence="3 4">
    <name type="scientific">Branchiostoma floridae</name>
    <name type="common">Florida lancelet</name>
    <name type="synonym">Amphioxus</name>
    <dbReference type="NCBI Taxonomy" id="7739"/>
    <lineage>
        <taxon>Eukaryota</taxon>
        <taxon>Metazoa</taxon>
        <taxon>Chordata</taxon>
        <taxon>Cephalochordata</taxon>
        <taxon>Leptocardii</taxon>
        <taxon>Amphioxiformes</taxon>
        <taxon>Branchiostomatidae</taxon>
        <taxon>Branchiostoma</taxon>
    </lineage>
</organism>
<dbReference type="Pfam" id="PF09380">
    <property type="entry name" value="FERM_C"/>
    <property type="match status" value="1"/>
</dbReference>
<dbReference type="PROSITE" id="PS50057">
    <property type="entry name" value="FERM_3"/>
    <property type="match status" value="1"/>
</dbReference>
<dbReference type="OMA" id="ANCAAGP"/>
<evidence type="ECO:0000313" key="3">
    <source>
        <dbReference type="Proteomes" id="UP000001554"/>
    </source>
</evidence>
<evidence type="ECO:0000256" key="1">
    <source>
        <dbReference type="SAM" id="MobiDB-lite"/>
    </source>
</evidence>
<sequence>MAWSVCAKSFPCHGGYRQEGSEGRAAWCTMIKDKVTMARRSLPPSHKYVDVVLLNGEHVQIAAEGKARGQDLFNKLCSLLDLKEPHFFGLAVAKDGEFQFIDPQKRLSKYGPRGWRTDSSHGLDKKGAPLLTLYFRVQFYVEHGGLIRDRVSRQHYYWQLRQNVTQSFLGPLQEEAFFVLAALALQADMGNFSTEKHKGQYFQPSKYFPQWVIAKRGEDYITRHMPSMHKEHQAMATTEAQTEYIKQAIKLEDVAMHIYRVKKKKKENPASTLLGVCQRGIQVYQISDDEQNLQFSYSWNGLGRLKFKRKRIELQPDGAPSFRKLVYYTDSYNRSKYLLELMKGTHQFHLRMKPRLDQIRKMEAQADKRKYRESYIYSTELEWENGVTVELSSFEAFAKQFTGNSLVRRKRGTSQSSKGSSNTSGICSDLKPKLSDGEASEKLSEKPDEEQKSANHKSAEQDTLDHKSSEDPTTQPEDRDRADHVVEVSAEVLQSLPQTIPQEHEPRKNVLHVRDMDHIQHYMLTPVESSILLEEAAEKPHEEPVTTRDLTPYTTILLPELDCSSEEIQTSSAHIQKNSSPASSQHMTDKKDTAETEVHSQAQMLDTDESLQETPPPFMDSPPPNPMVSMLSSDNREVITNTPPISDMQPVFFSPTHSPLPINSVSPDTQLTSPEKRHSCTMNSSFLVDIKASPVDSSDLLYQTAFTDLSELGSGDSDGGQKSWTSPYSIRV</sequence>
<dbReference type="CDD" id="cd14473">
    <property type="entry name" value="FERM_B-lobe"/>
    <property type="match status" value="1"/>
</dbReference>
<dbReference type="GO" id="GO:0035332">
    <property type="term" value="P:positive regulation of hippo signaling"/>
    <property type="evidence" value="ECO:0000318"/>
    <property type="project" value="GO_Central"/>
</dbReference>
<dbReference type="Pfam" id="PF09379">
    <property type="entry name" value="FERM_N"/>
    <property type="match status" value="1"/>
</dbReference>
<dbReference type="SMART" id="SM00295">
    <property type="entry name" value="B41"/>
    <property type="match status" value="1"/>
</dbReference>
<dbReference type="OrthoDB" id="5957665at2759"/>
<evidence type="ECO:0000259" key="2">
    <source>
        <dbReference type="PROSITE" id="PS50057"/>
    </source>
</evidence>
<feature type="domain" description="FERM" evidence="2">
    <location>
        <begin position="47"/>
        <end position="353"/>
    </location>
</feature>
<dbReference type="CDD" id="cd13185">
    <property type="entry name" value="FERM_C_FRMD1_FRMD6"/>
    <property type="match status" value="1"/>
</dbReference>
<feature type="compositionally biased region" description="Pro residues" evidence="1">
    <location>
        <begin position="614"/>
        <end position="626"/>
    </location>
</feature>
<dbReference type="RefSeq" id="XP_035673435.1">
    <property type="nucleotide sequence ID" value="XM_035817542.1"/>
</dbReference>
<reference evidence="3" key="1">
    <citation type="journal article" date="2020" name="Nat. Ecol. Evol.">
        <title>Deeply conserved synteny resolves early events in vertebrate evolution.</title>
        <authorList>
            <person name="Simakov O."/>
            <person name="Marletaz F."/>
            <person name="Yue J.X."/>
            <person name="O'Connell B."/>
            <person name="Jenkins J."/>
            <person name="Brandt A."/>
            <person name="Calef R."/>
            <person name="Tung C.H."/>
            <person name="Huang T.K."/>
            <person name="Schmutz J."/>
            <person name="Satoh N."/>
            <person name="Yu J.K."/>
            <person name="Putnam N.H."/>
            <person name="Green R.E."/>
            <person name="Rokhsar D.S."/>
        </authorList>
    </citation>
    <scope>NUCLEOTIDE SEQUENCE [LARGE SCALE GENOMIC DNA]</scope>
    <source>
        <strain evidence="3">S238N-H82</strain>
    </source>
</reference>
<proteinExistence type="predicted"/>
<dbReference type="PANTHER" id="PTHR13429:SF5">
    <property type="entry name" value="PROTEIN EXPANDED"/>
    <property type="match status" value="1"/>
</dbReference>
<dbReference type="Gene3D" id="1.20.80.10">
    <property type="match status" value="1"/>
</dbReference>
<dbReference type="SMART" id="SM01196">
    <property type="entry name" value="FERM_C"/>
    <property type="match status" value="1"/>
</dbReference>
<feature type="region of interest" description="Disordered" evidence="1">
    <location>
        <begin position="408"/>
        <end position="482"/>
    </location>
</feature>
<feature type="region of interest" description="Disordered" evidence="1">
    <location>
        <begin position="567"/>
        <end position="631"/>
    </location>
</feature>
<dbReference type="Pfam" id="PF00373">
    <property type="entry name" value="FERM_M"/>
    <property type="match status" value="1"/>
</dbReference>
<feature type="compositionally biased region" description="Polar residues" evidence="1">
    <location>
        <begin position="722"/>
        <end position="732"/>
    </location>
</feature>
<protein>
    <submittedName>
        <fullName evidence="4">FERM domain-containing protein 6-like isoform X3</fullName>
    </submittedName>
</protein>
<evidence type="ECO:0000313" key="4">
    <source>
        <dbReference type="RefSeq" id="XP_035673435.1"/>
    </source>
</evidence>
<dbReference type="PANTHER" id="PTHR13429">
    <property type="entry name" value="FERM DOMAIN (PROTEIN4.1-EZRIN-RADIXIN-MOESIN) FAMILY"/>
    <property type="match status" value="1"/>
</dbReference>
<dbReference type="InterPro" id="IPR014352">
    <property type="entry name" value="FERM/acyl-CoA-bd_prot_sf"/>
</dbReference>
<dbReference type="CDD" id="cd17101">
    <property type="entry name" value="FERM_F1_PTPN13_like"/>
    <property type="match status" value="1"/>
</dbReference>
<dbReference type="GeneID" id="118412586"/>
<feature type="compositionally biased region" description="Basic and acidic residues" evidence="1">
    <location>
        <begin position="587"/>
        <end position="598"/>
    </location>
</feature>
<dbReference type="InterPro" id="IPR018980">
    <property type="entry name" value="FERM_PH-like_C"/>
</dbReference>
<name>A0A9J7L0Y8_BRAFL</name>
<dbReference type="AlphaFoldDB" id="A0A9J7L0Y8"/>
<dbReference type="GO" id="GO:0098592">
    <property type="term" value="C:cytoplasmic side of apical plasma membrane"/>
    <property type="evidence" value="ECO:0000318"/>
    <property type="project" value="GO_Central"/>
</dbReference>
<dbReference type="SUPFAM" id="SSF50729">
    <property type="entry name" value="PH domain-like"/>
    <property type="match status" value="1"/>
</dbReference>
<feature type="compositionally biased region" description="Polar residues" evidence="1">
    <location>
        <begin position="567"/>
        <end position="586"/>
    </location>
</feature>
<dbReference type="InterPro" id="IPR019748">
    <property type="entry name" value="FERM_central"/>
</dbReference>
<reference evidence="4" key="2">
    <citation type="submission" date="2025-08" db="UniProtKB">
        <authorList>
            <consortium name="RefSeq"/>
        </authorList>
    </citation>
    <scope>IDENTIFICATION</scope>
    <source>
        <strain evidence="4">S238N-H82</strain>
        <tissue evidence="4">Testes</tissue>
    </source>
</reference>
<dbReference type="InterPro" id="IPR047145">
    <property type="entry name" value="FRMD6-like"/>
</dbReference>
<feature type="region of interest" description="Disordered" evidence="1">
    <location>
        <begin position="710"/>
        <end position="732"/>
    </location>
</feature>
<dbReference type="InterPro" id="IPR019749">
    <property type="entry name" value="Band_41_domain"/>
</dbReference>
<feature type="compositionally biased region" description="Low complexity" evidence="1">
    <location>
        <begin position="413"/>
        <end position="425"/>
    </location>
</feature>
<gene>
    <name evidence="4" type="primary">LOC118412586</name>
</gene>
<dbReference type="SUPFAM" id="SSF47031">
    <property type="entry name" value="Second domain of FERM"/>
    <property type="match status" value="1"/>
</dbReference>
<dbReference type="InterPro" id="IPR018979">
    <property type="entry name" value="FERM_N"/>
</dbReference>
<dbReference type="InterPro" id="IPR029071">
    <property type="entry name" value="Ubiquitin-like_domsf"/>
</dbReference>
<dbReference type="InterPro" id="IPR000299">
    <property type="entry name" value="FERM_domain"/>
</dbReference>